<dbReference type="AlphaFoldDB" id="A0A193GEB5"/>
<dbReference type="STRING" id="463014.BAU07_11425"/>
<dbReference type="EMBL" id="CP016172">
    <property type="protein sequence ID" value="ANN77634.1"/>
    <property type="molecule type" value="Genomic_DNA"/>
</dbReference>
<dbReference type="PANTHER" id="PTHR43194:SF2">
    <property type="entry name" value="PEROXISOMAL MEMBRANE PROTEIN LPX1"/>
    <property type="match status" value="1"/>
</dbReference>
<proteinExistence type="predicted"/>
<dbReference type="OrthoDB" id="8523637at2"/>
<dbReference type="Proteomes" id="UP000091926">
    <property type="component" value="Chromosome"/>
</dbReference>
<dbReference type="Pfam" id="PF00561">
    <property type="entry name" value="Abhydrolase_1"/>
    <property type="match status" value="1"/>
</dbReference>
<dbReference type="InterPro" id="IPR029058">
    <property type="entry name" value="AB_hydrolase_fold"/>
</dbReference>
<dbReference type="SUPFAM" id="SSF53474">
    <property type="entry name" value="alpha/beta-Hydrolases"/>
    <property type="match status" value="1"/>
</dbReference>
<sequence>MNTPIEPIVGRYARIDIQGKPCRVYFEEAGAGIPLVCLHTAGADGRQYRHMMCDDAITSRYRVLAFDMPWHGKSYPPDGAYGEEYRLTTGLYVDTVMSFCAALNLDRPALIGCSIGGRIVLQLAHEHGARFRALIGVEAADYQEPWYDTAWLHRGDVHGGEVCAALVSGLVAPQSPARYRDETLWQYMQSGPGVFRGDLYFYRQDSDLRGRLGGIDTAACPLYLLTGEYDFSCSPDDTLRTARAIPGAQATIMREVGHFPMSENPAQFRRYLLPVLDEIAAR</sequence>
<dbReference type="RefSeq" id="WP_066657503.1">
    <property type="nucleotide sequence ID" value="NZ_CBCSCL010000006.1"/>
</dbReference>
<gene>
    <name evidence="2" type="ORF">BAU07_11425</name>
</gene>
<evidence type="ECO:0000313" key="3">
    <source>
        <dbReference type="Proteomes" id="UP000091926"/>
    </source>
</evidence>
<protein>
    <submittedName>
        <fullName evidence="2">Alpha/beta hydrolase</fullName>
    </submittedName>
</protein>
<keyword evidence="3" id="KW-1185">Reference proteome</keyword>
<dbReference type="InterPro" id="IPR050228">
    <property type="entry name" value="Carboxylesterase_BioH"/>
</dbReference>
<dbReference type="PANTHER" id="PTHR43194">
    <property type="entry name" value="HYDROLASE ALPHA/BETA FOLD FAMILY"/>
    <property type="match status" value="1"/>
</dbReference>
<accession>A0A193GEB5</accession>
<evidence type="ECO:0000259" key="1">
    <source>
        <dbReference type="Pfam" id="PF00561"/>
    </source>
</evidence>
<keyword evidence="2" id="KW-0378">Hydrolase</keyword>
<dbReference type="Gene3D" id="3.40.50.1820">
    <property type="entry name" value="alpha/beta hydrolase"/>
    <property type="match status" value="1"/>
</dbReference>
<evidence type="ECO:0000313" key="2">
    <source>
        <dbReference type="EMBL" id="ANN77634.1"/>
    </source>
</evidence>
<name>A0A193GEB5_9BORD</name>
<dbReference type="InterPro" id="IPR000073">
    <property type="entry name" value="AB_hydrolase_1"/>
</dbReference>
<reference evidence="2 3" key="1">
    <citation type="submission" date="2016-06" db="EMBL/GenBank/DDBJ databases">
        <title>Complete genome sequences of Bordetella bronchialis and Bordetella flabilis.</title>
        <authorList>
            <person name="LiPuma J.J."/>
            <person name="Spilker T."/>
        </authorList>
    </citation>
    <scope>NUCLEOTIDE SEQUENCE [LARGE SCALE GENOMIC DNA]</scope>
    <source>
        <strain evidence="2 3">AU10664</strain>
    </source>
</reference>
<organism evidence="2 3">
    <name type="scientific">Bordetella flabilis</name>
    <dbReference type="NCBI Taxonomy" id="463014"/>
    <lineage>
        <taxon>Bacteria</taxon>
        <taxon>Pseudomonadati</taxon>
        <taxon>Pseudomonadota</taxon>
        <taxon>Betaproteobacteria</taxon>
        <taxon>Burkholderiales</taxon>
        <taxon>Alcaligenaceae</taxon>
        <taxon>Bordetella</taxon>
    </lineage>
</organism>
<dbReference type="GO" id="GO:0016787">
    <property type="term" value="F:hydrolase activity"/>
    <property type="evidence" value="ECO:0007669"/>
    <property type="project" value="UniProtKB-KW"/>
</dbReference>
<feature type="domain" description="AB hydrolase-1" evidence="1">
    <location>
        <begin position="34"/>
        <end position="146"/>
    </location>
</feature>
<dbReference type="KEGG" id="bfz:BAU07_11425"/>